<evidence type="ECO:0000313" key="3">
    <source>
        <dbReference type="Proteomes" id="UP000397656"/>
    </source>
</evidence>
<dbReference type="GeneID" id="98406962"/>
<gene>
    <name evidence="2" type="ORF">F7R26_039010</name>
</gene>
<evidence type="ECO:0000313" key="2">
    <source>
        <dbReference type="EMBL" id="QOT82186.1"/>
    </source>
</evidence>
<reference evidence="2 3" key="1">
    <citation type="submission" date="2020-10" db="EMBL/GenBank/DDBJ databases">
        <title>Complete genome sequence of Cupriavidus basilensis CCUG 49340T.</title>
        <authorList>
            <person name="Salva-Serra F."/>
            <person name="Donoso R.A."/>
            <person name="Cho K.H."/>
            <person name="Yoo J.A."/>
            <person name="Lee K."/>
            <person name="Yoon S.-H."/>
            <person name="Perez-Pantoja D."/>
            <person name="Moore E.R.B."/>
        </authorList>
    </citation>
    <scope>NUCLEOTIDE SEQUENCE [LARGE SCALE GENOMIC DNA]</scope>
    <source>
        <strain evidence="3">CCUG 49340</strain>
        <plasmid evidence="2 3">pRK1-2</plasmid>
    </source>
</reference>
<feature type="transmembrane region" description="Helical" evidence="1">
    <location>
        <begin position="110"/>
        <end position="127"/>
    </location>
</feature>
<accession>A0A7M2HB47</accession>
<dbReference type="AlphaFoldDB" id="A0A7M2HB47"/>
<geneLocation type="plasmid" evidence="2 3">
    <name>pRK1-2</name>
</geneLocation>
<dbReference type="EMBL" id="CP062806">
    <property type="protein sequence ID" value="QOT82186.1"/>
    <property type="molecule type" value="Genomic_DNA"/>
</dbReference>
<keyword evidence="2" id="KW-0614">Plasmid</keyword>
<dbReference type="Proteomes" id="UP000397656">
    <property type="component" value="Plasmid pRK1-2"/>
</dbReference>
<keyword evidence="1" id="KW-0812">Transmembrane</keyword>
<name>A0A7M2HB47_9BURK</name>
<organism evidence="2 3">
    <name type="scientific">Cupriavidus basilensis</name>
    <dbReference type="NCBI Taxonomy" id="68895"/>
    <lineage>
        <taxon>Bacteria</taxon>
        <taxon>Pseudomonadati</taxon>
        <taxon>Pseudomonadota</taxon>
        <taxon>Betaproteobacteria</taxon>
        <taxon>Burkholderiales</taxon>
        <taxon>Burkholderiaceae</taxon>
        <taxon>Cupriavidus</taxon>
    </lineage>
</organism>
<sequence>MTITTMISIRVKPAAERVRMVVGAVGKFIVVSARSLSCARGTKLQGPRSGMGQGDSVEDVGQTGYAPYAVSDTKTSYERLTAMTRSIFARVRGSALVARFAHPAVYRQRLLTLVCALACIAAAGYWGTRLHAARQASVPASKAISAPFVSGEGARLFGARPAKDSELPIMVSGVIRTGRDAGEASGAAVIAVNGKPPRLVLTGREAAPGLVLEEVGERLVVLSSYGVRREVRMAAAPKVPVLSSFTTIGGHEWDDGAPALVSNVPRAGSQTAVK</sequence>
<proteinExistence type="predicted"/>
<dbReference type="RefSeq" id="WP_170301778.1">
    <property type="nucleotide sequence ID" value="NZ_CP062806.1"/>
</dbReference>
<keyword evidence="1" id="KW-1133">Transmembrane helix</keyword>
<protein>
    <recommendedName>
        <fullName evidence="4">Type II secretion system protein GspC N-terminal domain-containing protein</fullName>
    </recommendedName>
</protein>
<evidence type="ECO:0008006" key="4">
    <source>
        <dbReference type="Google" id="ProtNLM"/>
    </source>
</evidence>
<keyword evidence="1" id="KW-0472">Membrane</keyword>
<evidence type="ECO:0000256" key="1">
    <source>
        <dbReference type="SAM" id="Phobius"/>
    </source>
</evidence>